<evidence type="ECO:0000313" key="3">
    <source>
        <dbReference type="EMBL" id="VDP00208.1"/>
    </source>
</evidence>
<sequence>MLRPLVLSRLGYCEDSQVITDAKMRFKDFILRHKPIPPDLRGTVFALTCRFGADEELTQMRKLYESSDSSEIQRQCLQAIGRCPHTDVQNHALEFAISKNCRLQDNYLVFYGLTRTLAGQEKAWKFFRNNMNLLCDLFGSQDNGLFIHILKMSIMHHCSEEKAEDIQNFFEHRTVSPALTRPISQSLENINLNIKFLRNNASAIGAWLKEEGY</sequence>
<dbReference type="AlphaFoldDB" id="A0A183IHQ8"/>
<dbReference type="PANTHER" id="PTHR11533">
    <property type="entry name" value="PROTEASE M1 ZINC METALLOPROTEASE"/>
    <property type="match status" value="1"/>
</dbReference>
<gene>
    <name evidence="3" type="ORF">SBAD_LOCUS3153</name>
</gene>
<dbReference type="GO" id="GO:0005737">
    <property type="term" value="C:cytoplasm"/>
    <property type="evidence" value="ECO:0007669"/>
    <property type="project" value="TreeGrafter"/>
</dbReference>
<comment type="similarity">
    <text evidence="1">Belongs to the peptidase M1 family.</text>
</comment>
<dbReference type="PANTHER" id="PTHR11533:SF174">
    <property type="entry name" value="PUROMYCIN-SENSITIVE AMINOPEPTIDASE-RELATED"/>
    <property type="match status" value="1"/>
</dbReference>
<dbReference type="GO" id="GO:0008270">
    <property type="term" value="F:zinc ion binding"/>
    <property type="evidence" value="ECO:0007669"/>
    <property type="project" value="TreeGrafter"/>
</dbReference>
<dbReference type="GO" id="GO:0042277">
    <property type="term" value="F:peptide binding"/>
    <property type="evidence" value="ECO:0007669"/>
    <property type="project" value="TreeGrafter"/>
</dbReference>
<dbReference type="InterPro" id="IPR050344">
    <property type="entry name" value="Peptidase_M1_aminopeptidases"/>
</dbReference>
<dbReference type="EMBL" id="UZAM01007597">
    <property type="protein sequence ID" value="VDP00208.1"/>
    <property type="molecule type" value="Genomic_DNA"/>
</dbReference>
<dbReference type="GO" id="GO:0016020">
    <property type="term" value="C:membrane"/>
    <property type="evidence" value="ECO:0007669"/>
    <property type="project" value="TreeGrafter"/>
</dbReference>
<accession>A0A183IHQ8</accession>
<protein>
    <submittedName>
        <fullName evidence="5">ERAP1_C domain-containing protein</fullName>
    </submittedName>
</protein>
<dbReference type="GO" id="GO:0070006">
    <property type="term" value="F:metalloaminopeptidase activity"/>
    <property type="evidence" value="ECO:0007669"/>
    <property type="project" value="TreeGrafter"/>
</dbReference>
<keyword evidence="4" id="KW-1185">Reference proteome</keyword>
<dbReference type="Gene3D" id="1.25.50.20">
    <property type="match status" value="1"/>
</dbReference>
<dbReference type="GO" id="GO:0043171">
    <property type="term" value="P:peptide catabolic process"/>
    <property type="evidence" value="ECO:0007669"/>
    <property type="project" value="TreeGrafter"/>
</dbReference>
<organism evidence="5">
    <name type="scientific">Soboliphyme baturini</name>
    <dbReference type="NCBI Taxonomy" id="241478"/>
    <lineage>
        <taxon>Eukaryota</taxon>
        <taxon>Metazoa</taxon>
        <taxon>Ecdysozoa</taxon>
        <taxon>Nematoda</taxon>
        <taxon>Enoplea</taxon>
        <taxon>Dorylaimia</taxon>
        <taxon>Dioctophymatida</taxon>
        <taxon>Dioctophymatoidea</taxon>
        <taxon>Soboliphymatidae</taxon>
        <taxon>Soboliphyme</taxon>
    </lineage>
</organism>
<dbReference type="GO" id="GO:0005615">
    <property type="term" value="C:extracellular space"/>
    <property type="evidence" value="ECO:0007669"/>
    <property type="project" value="TreeGrafter"/>
</dbReference>
<dbReference type="GO" id="GO:0006508">
    <property type="term" value="P:proteolysis"/>
    <property type="evidence" value="ECO:0007669"/>
    <property type="project" value="TreeGrafter"/>
</dbReference>
<reference evidence="5" key="1">
    <citation type="submission" date="2016-06" db="UniProtKB">
        <authorList>
            <consortium name="WormBaseParasite"/>
        </authorList>
    </citation>
    <scope>IDENTIFICATION</scope>
</reference>
<dbReference type="Proteomes" id="UP000270296">
    <property type="component" value="Unassembled WGS sequence"/>
</dbReference>
<evidence type="ECO:0000313" key="5">
    <source>
        <dbReference type="WBParaSite" id="SBAD_0000329901-mRNA-1"/>
    </source>
</evidence>
<dbReference type="InterPro" id="IPR024571">
    <property type="entry name" value="ERAP1-like_C_dom"/>
</dbReference>
<dbReference type="Pfam" id="PF11838">
    <property type="entry name" value="ERAP1_C"/>
    <property type="match status" value="1"/>
</dbReference>
<dbReference type="OrthoDB" id="275509at2759"/>
<name>A0A183IHQ8_9BILA</name>
<reference evidence="3 4" key="2">
    <citation type="submission" date="2018-11" db="EMBL/GenBank/DDBJ databases">
        <authorList>
            <consortium name="Pathogen Informatics"/>
        </authorList>
    </citation>
    <scope>NUCLEOTIDE SEQUENCE [LARGE SCALE GENOMIC DNA]</scope>
</reference>
<evidence type="ECO:0000313" key="4">
    <source>
        <dbReference type="Proteomes" id="UP000270296"/>
    </source>
</evidence>
<feature type="domain" description="ERAP1-like C-terminal" evidence="2">
    <location>
        <begin position="1"/>
        <end position="191"/>
    </location>
</feature>
<evidence type="ECO:0000256" key="1">
    <source>
        <dbReference type="ARBA" id="ARBA00010136"/>
    </source>
</evidence>
<proteinExistence type="inferred from homology"/>
<dbReference type="WBParaSite" id="SBAD_0000329901-mRNA-1">
    <property type="protein sequence ID" value="SBAD_0000329901-mRNA-1"/>
    <property type="gene ID" value="SBAD_0000329901"/>
</dbReference>
<evidence type="ECO:0000259" key="2">
    <source>
        <dbReference type="Pfam" id="PF11838"/>
    </source>
</evidence>